<gene>
    <name evidence="7" type="ORF">H2204_009110</name>
</gene>
<proteinExistence type="inferred from homology"/>
<dbReference type="EMBL" id="JAPDRN010000070">
    <property type="protein sequence ID" value="KAJ9628952.1"/>
    <property type="molecule type" value="Genomic_DNA"/>
</dbReference>
<feature type="domain" description="YqgF/RNase H-like" evidence="6">
    <location>
        <begin position="184"/>
        <end position="284"/>
    </location>
</feature>
<dbReference type="Pfam" id="PF03652">
    <property type="entry name" value="RuvX"/>
    <property type="match status" value="1"/>
</dbReference>
<evidence type="ECO:0000256" key="2">
    <source>
        <dbReference type="ARBA" id="ARBA00022517"/>
    </source>
</evidence>
<evidence type="ECO:0000256" key="5">
    <source>
        <dbReference type="SAM" id="SignalP"/>
    </source>
</evidence>
<keyword evidence="2" id="KW-0690">Ribosome biogenesis</keyword>
<keyword evidence="5" id="KW-0732">Signal</keyword>
<sequence>MTPMPVTPTSLANHLLVALPSLIDATFARTVALICQHDENGAMGVLVNQPSEYTLGEVLAQMDIATGDGVLQARPVLNGGPVHPERGFVIHDDARAWDSSLVVGDGLYLTTSRDILEAMARGEGPANAVVTLGCAGWSAGQLESELSENSWLTVPADAELVFQLPLEQRWQAAMSEPALIRRDGTVLGFDVGSRRIGVAIGSAFAAHARAVAVVDVHGNGPDWAAIERLLKEWKPDGLVVGDPLTLDGQDQPNRKRAQGFARQLRERFKLPVVMIDERSSSVEAARRFAVERAEGRKRRRDAAALDAVAAAVIIDRWLSSPDDAIPIP</sequence>
<dbReference type="HAMAP" id="MF_00651">
    <property type="entry name" value="Nuclease_YqgF"/>
    <property type="match status" value="1"/>
</dbReference>
<name>A0AA39CV85_9EURO</name>
<feature type="signal peptide" evidence="5">
    <location>
        <begin position="1"/>
        <end position="28"/>
    </location>
</feature>
<dbReference type="HAMAP" id="MF_00758">
    <property type="entry name" value="UPF0301"/>
    <property type="match status" value="1"/>
</dbReference>
<dbReference type="Gene3D" id="3.40.1740.10">
    <property type="entry name" value="VC0467-like"/>
    <property type="match status" value="1"/>
</dbReference>
<feature type="chain" id="PRO_5041353983" description="YqgF/RNase H-like domain-containing protein" evidence="5">
    <location>
        <begin position="29"/>
        <end position="328"/>
    </location>
</feature>
<evidence type="ECO:0000259" key="6">
    <source>
        <dbReference type="SMART" id="SM00732"/>
    </source>
</evidence>
<dbReference type="GO" id="GO:0006364">
    <property type="term" value="P:rRNA processing"/>
    <property type="evidence" value="ECO:0007669"/>
    <property type="project" value="InterPro"/>
</dbReference>
<protein>
    <recommendedName>
        <fullName evidence="6">YqgF/RNase H-like domain-containing protein</fullName>
    </recommendedName>
</protein>
<evidence type="ECO:0000256" key="1">
    <source>
        <dbReference type="ARBA" id="ARBA00022490"/>
    </source>
</evidence>
<dbReference type="InterPro" id="IPR006641">
    <property type="entry name" value="YqgF/RNaseH-like_dom"/>
</dbReference>
<evidence type="ECO:0000256" key="3">
    <source>
        <dbReference type="ARBA" id="ARBA00022722"/>
    </source>
</evidence>
<dbReference type="NCBIfam" id="TIGR00250">
    <property type="entry name" value="RNAse_H_YqgF"/>
    <property type="match status" value="1"/>
</dbReference>
<dbReference type="Pfam" id="PF02622">
    <property type="entry name" value="DUF179"/>
    <property type="match status" value="1"/>
</dbReference>
<dbReference type="InterPro" id="IPR005227">
    <property type="entry name" value="YqgF"/>
</dbReference>
<dbReference type="InterPro" id="IPR012337">
    <property type="entry name" value="RNaseH-like_sf"/>
</dbReference>
<keyword evidence="1" id="KW-0963">Cytoplasm</keyword>
<dbReference type="GO" id="GO:0004518">
    <property type="term" value="F:nuclease activity"/>
    <property type="evidence" value="ECO:0007669"/>
    <property type="project" value="UniProtKB-KW"/>
</dbReference>
<keyword evidence="3" id="KW-0540">Nuclease</keyword>
<organism evidence="7">
    <name type="scientific">Knufia peltigerae</name>
    <dbReference type="NCBI Taxonomy" id="1002370"/>
    <lineage>
        <taxon>Eukaryota</taxon>
        <taxon>Fungi</taxon>
        <taxon>Dikarya</taxon>
        <taxon>Ascomycota</taxon>
        <taxon>Pezizomycotina</taxon>
        <taxon>Eurotiomycetes</taxon>
        <taxon>Chaetothyriomycetidae</taxon>
        <taxon>Chaetothyriales</taxon>
        <taxon>Trichomeriaceae</taxon>
        <taxon>Knufia</taxon>
    </lineage>
</organism>
<dbReference type="AlphaFoldDB" id="A0AA39CV85"/>
<dbReference type="SUPFAM" id="SSF143456">
    <property type="entry name" value="VC0467-like"/>
    <property type="match status" value="1"/>
</dbReference>
<dbReference type="SMART" id="SM00732">
    <property type="entry name" value="YqgFc"/>
    <property type="match status" value="1"/>
</dbReference>
<dbReference type="NCBIfam" id="NF001266">
    <property type="entry name" value="PRK00228.1-1"/>
    <property type="match status" value="1"/>
</dbReference>
<dbReference type="GO" id="GO:0016787">
    <property type="term" value="F:hydrolase activity"/>
    <property type="evidence" value="ECO:0007669"/>
    <property type="project" value="UniProtKB-KW"/>
</dbReference>
<dbReference type="SUPFAM" id="SSF53098">
    <property type="entry name" value="Ribonuclease H-like"/>
    <property type="match status" value="1"/>
</dbReference>
<evidence type="ECO:0000313" key="7">
    <source>
        <dbReference type="EMBL" id="KAJ9628952.1"/>
    </source>
</evidence>
<dbReference type="GO" id="GO:0005829">
    <property type="term" value="C:cytosol"/>
    <property type="evidence" value="ECO:0007669"/>
    <property type="project" value="TreeGrafter"/>
</dbReference>
<keyword evidence="4" id="KW-0378">Hydrolase</keyword>
<dbReference type="InterPro" id="IPR037027">
    <property type="entry name" value="YqgF/RNaseH-like_dom_sf"/>
</dbReference>
<comment type="caution">
    <text evidence="7">The sequence shown here is derived from an EMBL/GenBank/DDBJ whole genome shotgun (WGS) entry which is preliminary data.</text>
</comment>
<dbReference type="Gene3D" id="3.30.420.140">
    <property type="entry name" value="YqgF/RNase H-like domain"/>
    <property type="match status" value="1"/>
</dbReference>
<evidence type="ECO:0000256" key="4">
    <source>
        <dbReference type="ARBA" id="ARBA00022801"/>
    </source>
</evidence>
<dbReference type="PANTHER" id="PTHR30327:SF1">
    <property type="entry name" value="UPF0301 PROTEIN YQGE"/>
    <property type="match status" value="1"/>
</dbReference>
<dbReference type="PANTHER" id="PTHR30327">
    <property type="entry name" value="UNCHARACTERIZED PROTEIN YQGE"/>
    <property type="match status" value="1"/>
</dbReference>
<dbReference type="CDD" id="cd16964">
    <property type="entry name" value="YqgF"/>
    <property type="match status" value="1"/>
</dbReference>
<reference evidence="7" key="1">
    <citation type="submission" date="2022-10" db="EMBL/GenBank/DDBJ databases">
        <title>Culturing micro-colonial fungi from biological soil crusts in the Mojave desert and describing Neophaeococcomyces mojavensis, and introducing the new genera and species Taxawa tesnikishii.</title>
        <authorList>
            <person name="Kurbessoian T."/>
            <person name="Stajich J.E."/>
        </authorList>
    </citation>
    <scope>NUCLEOTIDE SEQUENCE</scope>
    <source>
        <strain evidence="7">TK_35</strain>
    </source>
</reference>
<accession>A0AA39CV85</accession>
<dbReference type="InterPro" id="IPR003774">
    <property type="entry name" value="AlgH-like"/>
</dbReference>